<evidence type="ECO:0000313" key="2">
    <source>
        <dbReference type="Proteomes" id="UP000093343"/>
    </source>
</evidence>
<dbReference type="PROSITE" id="PS51257">
    <property type="entry name" value="PROKAR_LIPOPROTEIN"/>
    <property type="match status" value="1"/>
</dbReference>
<organism evidence="1 2">
    <name type="scientific">Flavobacterium piscis</name>
    <dbReference type="NCBI Taxonomy" id="1114874"/>
    <lineage>
        <taxon>Bacteria</taxon>
        <taxon>Pseudomonadati</taxon>
        <taxon>Bacteroidota</taxon>
        <taxon>Flavobacteriia</taxon>
        <taxon>Flavobacteriales</taxon>
        <taxon>Flavobacteriaceae</taxon>
        <taxon>Flavobacterium</taxon>
    </lineage>
</organism>
<dbReference type="Proteomes" id="UP000093343">
    <property type="component" value="Unassembled WGS sequence"/>
</dbReference>
<keyword evidence="2" id="KW-1185">Reference proteome</keyword>
<gene>
    <name evidence="1" type="ORF">FLP_23855</name>
</gene>
<protein>
    <recommendedName>
        <fullName evidence="3">Lipoprotein</fullName>
    </recommendedName>
</protein>
<name>A0ABX2XD53_9FLAO</name>
<sequence>MDMRVYIVLIIFVMYSCSKNEKVKLEIVSDKILVSKHDYGRIKNIIEYKITNNTDCDYYFNAYSLSKLTWKIKGLQPSNIFFQILDENENFTEYDQKEYLPTEKFITCEQINHDIETNELKELNYSISVQYKNFINKNNFFLKKGESKYFEILYYFPNSNYSFVNFEKNKKYHFKMVIYSDSTNCRKFLSKPVIKTLSENNYKIYHGIIESENVIPMKFID</sequence>
<reference evidence="2" key="1">
    <citation type="submission" date="2016-03" db="EMBL/GenBank/DDBJ databases">
        <title>Draft genome sequence of Paenibacillus glacialis DSM 22343.</title>
        <authorList>
            <person name="Shin S.-K."/>
            <person name="Yi H."/>
        </authorList>
    </citation>
    <scope>NUCLEOTIDE SEQUENCE [LARGE SCALE GENOMIC DNA]</scope>
    <source>
        <strain evidence="2">CCUG 60099</strain>
    </source>
</reference>
<evidence type="ECO:0008006" key="3">
    <source>
        <dbReference type="Google" id="ProtNLM"/>
    </source>
</evidence>
<evidence type="ECO:0000313" key="1">
    <source>
        <dbReference type="EMBL" id="OCB69712.1"/>
    </source>
</evidence>
<accession>A0ABX2XD53</accession>
<comment type="caution">
    <text evidence="1">The sequence shown here is derived from an EMBL/GenBank/DDBJ whole genome shotgun (WGS) entry which is preliminary data.</text>
</comment>
<proteinExistence type="predicted"/>
<dbReference type="EMBL" id="LVEN01000046">
    <property type="protein sequence ID" value="OCB69712.1"/>
    <property type="molecule type" value="Genomic_DNA"/>
</dbReference>